<keyword evidence="3" id="KW-1185">Reference proteome</keyword>
<protein>
    <submittedName>
        <fullName evidence="2">Uncharacterized protein</fullName>
    </submittedName>
</protein>
<organism evidence="2 3">
    <name type="scientific">Tetraparma gracilis</name>
    <dbReference type="NCBI Taxonomy" id="2962635"/>
    <lineage>
        <taxon>Eukaryota</taxon>
        <taxon>Sar</taxon>
        <taxon>Stramenopiles</taxon>
        <taxon>Ochrophyta</taxon>
        <taxon>Bolidophyceae</taxon>
        <taxon>Parmales</taxon>
        <taxon>Triparmaceae</taxon>
        <taxon>Tetraparma</taxon>
    </lineage>
</organism>
<gene>
    <name evidence="2" type="ORF">TeGR_g4313</name>
</gene>
<feature type="non-terminal residue" evidence="2">
    <location>
        <position position="1"/>
    </location>
</feature>
<feature type="region of interest" description="Disordered" evidence="1">
    <location>
        <begin position="1"/>
        <end position="25"/>
    </location>
</feature>
<name>A0ABQ6N755_9STRA</name>
<evidence type="ECO:0000313" key="3">
    <source>
        <dbReference type="Proteomes" id="UP001165060"/>
    </source>
</evidence>
<reference evidence="2 3" key="1">
    <citation type="journal article" date="2023" name="Commun. Biol.">
        <title>Genome analysis of Parmales, the sister group of diatoms, reveals the evolutionary specialization of diatoms from phago-mixotrophs to photoautotrophs.</title>
        <authorList>
            <person name="Ban H."/>
            <person name="Sato S."/>
            <person name="Yoshikawa S."/>
            <person name="Yamada K."/>
            <person name="Nakamura Y."/>
            <person name="Ichinomiya M."/>
            <person name="Sato N."/>
            <person name="Blanc-Mathieu R."/>
            <person name="Endo H."/>
            <person name="Kuwata A."/>
            <person name="Ogata H."/>
        </authorList>
    </citation>
    <scope>NUCLEOTIDE SEQUENCE [LARGE SCALE GENOMIC DNA]</scope>
</reference>
<evidence type="ECO:0000256" key="1">
    <source>
        <dbReference type="SAM" id="MobiDB-lite"/>
    </source>
</evidence>
<comment type="caution">
    <text evidence="2">The sequence shown here is derived from an EMBL/GenBank/DDBJ whole genome shotgun (WGS) entry which is preliminary data.</text>
</comment>
<dbReference type="Proteomes" id="UP001165060">
    <property type="component" value="Unassembled WGS sequence"/>
</dbReference>
<dbReference type="EMBL" id="BRYB01002243">
    <property type="protein sequence ID" value="GMI41803.1"/>
    <property type="molecule type" value="Genomic_DNA"/>
</dbReference>
<accession>A0ABQ6N755</accession>
<evidence type="ECO:0000313" key="2">
    <source>
        <dbReference type="EMBL" id="GMI41803.1"/>
    </source>
</evidence>
<sequence>PSPPPPTYRYDLGSEDSDHGIKNYGITSNYPRRKLESGPLKEYCQGGAVVMINDLDA</sequence>
<proteinExistence type="predicted"/>